<feature type="chain" id="PRO_5043530162" description="Cytochrome b561 domain-containing protein" evidence="9">
    <location>
        <begin position="22"/>
        <end position="303"/>
    </location>
</feature>
<dbReference type="EMBL" id="JAVRRD010000040">
    <property type="protein sequence ID" value="KAK5044998.1"/>
    <property type="molecule type" value="Genomic_DNA"/>
</dbReference>
<feature type="transmembrane region" description="Helical" evidence="8">
    <location>
        <begin position="241"/>
        <end position="261"/>
    </location>
</feature>
<dbReference type="PANTHER" id="PTHR47797">
    <property type="entry name" value="DEHYDROGENASE, PUTATIVE (AFU_ORTHOLOGUE AFUA_8G05805)-RELATED"/>
    <property type="match status" value="1"/>
</dbReference>
<organism evidence="11 12">
    <name type="scientific">Exophiala bonariae</name>
    <dbReference type="NCBI Taxonomy" id="1690606"/>
    <lineage>
        <taxon>Eukaryota</taxon>
        <taxon>Fungi</taxon>
        <taxon>Dikarya</taxon>
        <taxon>Ascomycota</taxon>
        <taxon>Pezizomycotina</taxon>
        <taxon>Eurotiomycetes</taxon>
        <taxon>Chaetothyriomycetidae</taxon>
        <taxon>Chaetothyriales</taxon>
        <taxon>Herpotrichiellaceae</taxon>
        <taxon>Exophiala</taxon>
    </lineage>
</organism>
<keyword evidence="6 8" id="KW-0472">Membrane</keyword>
<dbReference type="GeneID" id="89978304"/>
<feature type="signal peptide" evidence="9">
    <location>
        <begin position="1"/>
        <end position="21"/>
    </location>
</feature>
<evidence type="ECO:0000256" key="8">
    <source>
        <dbReference type="SAM" id="Phobius"/>
    </source>
</evidence>
<dbReference type="PANTHER" id="PTHR47797:SF1">
    <property type="entry name" value="CYTOCHROME B561 DOMAIN-CONTAINING PROTEIN-RELATED"/>
    <property type="match status" value="1"/>
</dbReference>
<dbReference type="RefSeq" id="XP_064700637.1">
    <property type="nucleotide sequence ID" value="XM_064853683.1"/>
</dbReference>
<evidence type="ECO:0000256" key="2">
    <source>
        <dbReference type="ARBA" id="ARBA00022448"/>
    </source>
</evidence>
<feature type="transmembrane region" description="Helical" evidence="8">
    <location>
        <begin position="155"/>
        <end position="173"/>
    </location>
</feature>
<evidence type="ECO:0000256" key="9">
    <source>
        <dbReference type="SAM" id="SignalP"/>
    </source>
</evidence>
<evidence type="ECO:0000256" key="1">
    <source>
        <dbReference type="ARBA" id="ARBA00004370"/>
    </source>
</evidence>
<evidence type="ECO:0000256" key="3">
    <source>
        <dbReference type="ARBA" id="ARBA00022692"/>
    </source>
</evidence>
<evidence type="ECO:0000313" key="11">
    <source>
        <dbReference type="EMBL" id="KAK5044998.1"/>
    </source>
</evidence>
<dbReference type="CDD" id="cd08760">
    <property type="entry name" value="Cyt_b561_FRRS1_like"/>
    <property type="match status" value="1"/>
</dbReference>
<dbReference type="InterPro" id="IPR006593">
    <property type="entry name" value="Cyt_b561/ferric_Rdtase_TM"/>
</dbReference>
<dbReference type="GO" id="GO:0016020">
    <property type="term" value="C:membrane"/>
    <property type="evidence" value="ECO:0007669"/>
    <property type="project" value="UniProtKB-SubCell"/>
</dbReference>
<feature type="transmembrane region" description="Helical" evidence="8">
    <location>
        <begin position="82"/>
        <end position="105"/>
    </location>
</feature>
<feature type="transmembrane region" description="Helical" evidence="8">
    <location>
        <begin position="126"/>
        <end position="149"/>
    </location>
</feature>
<protein>
    <recommendedName>
        <fullName evidence="10">Cytochrome b561 domain-containing protein</fullName>
    </recommendedName>
</protein>
<comment type="subcellular location">
    <subcellularLocation>
        <location evidence="1">Membrane</location>
    </subcellularLocation>
</comment>
<dbReference type="Gene3D" id="1.20.120.1770">
    <property type="match status" value="1"/>
</dbReference>
<accession>A0AAV9MWM0</accession>
<keyword evidence="12" id="KW-1185">Reference proteome</keyword>
<keyword evidence="2" id="KW-0813">Transport</keyword>
<evidence type="ECO:0000256" key="4">
    <source>
        <dbReference type="ARBA" id="ARBA00022982"/>
    </source>
</evidence>
<gene>
    <name evidence="11" type="ORF">LTR84_010146</name>
</gene>
<comment type="caution">
    <text evidence="11">The sequence shown here is derived from an EMBL/GenBank/DDBJ whole genome shotgun (WGS) entry which is preliminary data.</text>
</comment>
<keyword evidence="5 8" id="KW-1133">Transmembrane helix</keyword>
<feature type="region of interest" description="Disordered" evidence="7">
    <location>
        <begin position="37"/>
        <end position="60"/>
    </location>
</feature>
<dbReference type="AlphaFoldDB" id="A0AAV9MWM0"/>
<dbReference type="SMART" id="SM00665">
    <property type="entry name" value="B561"/>
    <property type="match status" value="1"/>
</dbReference>
<evidence type="ECO:0000259" key="10">
    <source>
        <dbReference type="SMART" id="SM00665"/>
    </source>
</evidence>
<evidence type="ECO:0000256" key="6">
    <source>
        <dbReference type="ARBA" id="ARBA00023136"/>
    </source>
</evidence>
<reference evidence="11 12" key="1">
    <citation type="submission" date="2023-08" db="EMBL/GenBank/DDBJ databases">
        <title>Black Yeasts Isolated from many extreme environments.</title>
        <authorList>
            <person name="Coleine C."/>
            <person name="Stajich J.E."/>
            <person name="Selbmann L."/>
        </authorList>
    </citation>
    <scope>NUCLEOTIDE SEQUENCE [LARGE SCALE GENOMIC DNA]</scope>
    <source>
        <strain evidence="11 12">CCFEE 5792</strain>
    </source>
</reference>
<evidence type="ECO:0000313" key="12">
    <source>
        <dbReference type="Proteomes" id="UP001358417"/>
    </source>
</evidence>
<dbReference type="Proteomes" id="UP001358417">
    <property type="component" value="Unassembled WGS sequence"/>
</dbReference>
<feature type="transmembrane region" description="Helical" evidence="8">
    <location>
        <begin position="205"/>
        <end position="226"/>
    </location>
</feature>
<proteinExistence type="predicted"/>
<evidence type="ECO:0000256" key="5">
    <source>
        <dbReference type="ARBA" id="ARBA00022989"/>
    </source>
</evidence>
<evidence type="ECO:0000256" key="7">
    <source>
        <dbReference type="SAM" id="MobiDB-lite"/>
    </source>
</evidence>
<sequence length="303" mass="32415">MARRSTAVVLSVALLNSVAQAGYPGWSGSGGGYGGSRPPWWDGDDGGNGDDGNGNNGSNNNGNINQGALFSSEAEFNKATRILIAHAVLASLVWVLFIPSLAILVRLNLKAPIILKLHAIGQVASYIIYIVATGTGIWLAQQSAAYGVWNDPHPRLGLAILAIAFFQPIFGAVHHRIYKSRSQNVAAGNPTNPPGRTPVGRAHLWLGRVLIALGIINGGLGIRLASYSPFQTDATSQKASIGYGVVAGVMFLLYLVSVIAFEIRRARLQLAEEEERERTMVPKAALPTYDESQECVGRPTRYQ</sequence>
<name>A0AAV9MWM0_9EURO</name>
<keyword evidence="3 8" id="KW-0812">Transmembrane</keyword>
<keyword evidence="4" id="KW-0249">Electron transport</keyword>
<keyword evidence="9" id="KW-0732">Signal</keyword>
<feature type="domain" description="Cytochrome b561" evidence="10">
    <location>
        <begin position="85"/>
        <end position="222"/>
    </location>
</feature>